<dbReference type="RefSeq" id="WP_083674226.1">
    <property type="nucleotide sequence ID" value="NZ_FTNM01000005.1"/>
</dbReference>
<feature type="transmembrane region" description="Helical" evidence="6">
    <location>
        <begin position="35"/>
        <end position="58"/>
    </location>
</feature>
<dbReference type="Proteomes" id="UP000185924">
    <property type="component" value="Unassembled WGS sequence"/>
</dbReference>
<feature type="domain" description="ABC3 transporter permease C-terminal" evidence="7">
    <location>
        <begin position="301"/>
        <end position="415"/>
    </location>
</feature>
<dbReference type="EMBL" id="FTNM01000005">
    <property type="protein sequence ID" value="SIR35243.1"/>
    <property type="molecule type" value="Genomic_DNA"/>
</dbReference>
<evidence type="ECO:0000256" key="1">
    <source>
        <dbReference type="ARBA" id="ARBA00004651"/>
    </source>
</evidence>
<protein>
    <submittedName>
        <fullName evidence="9">Duplicated orphan permease</fullName>
    </submittedName>
</protein>
<feature type="transmembrane region" description="Helical" evidence="6">
    <location>
        <begin position="389"/>
        <end position="412"/>
    </location>
</feature>
<feature type="transmembrane region" description="Helical" evidence="6">
    <location>
        <begin position="433"/>
        <end position="458"/>
    </location>
</feature>
<dbReference type="OrthoDB" id="5933722at2"/>
<feature type="domain" description="MacB-like periplasmic core" evidence="8">
    <location>
        <begin position="37"/>
        <end position="254"/>
    </location>
</feature>
<feature type="transmembrane region" description="Helical" evidence="6">
    <location>
        <begin position="715"/>
        <end position="743"/>
    </location>
</feature>
<accession>A0A1N7A8D8</accession>
<feature type="transmembrane region" description="Helical" evidence="6">
    <location>
        <begin position="763"/>
        <end position="783"/>
    </location>
</feature>
<comment type="subcellular location">
    <subcellularLocation>
        <location evidence="1">Cell membrane</location>
        <topology evidence="1">Multi-pass membrane protein</topology>
    </subcellularLocation>
</comment>
<keyword evidence="3 6" id="KW-0812">Transmembrane</keyword>
<evidence type="ECO:0000313" key="10">
    <source>
        <dbReference type="Proteomes" id="UP000185924"/>
    </source>
</evidence>
<dbReference type="GO" id="GO:0022857">
    <property type="term" value="F:transmembrane transporter activity"/>
    <property type="evidence" value="ECO:0007669"/>
    <property type="project" value="TreeGrafter"/>
</dbReference>
<proteinExistence type="predicted"/>
<keyword evidence="10" id="KW-1185">Reference proteome</keyword>
<dbReference type="GO" id="GO:0005886">
    <property type="term" value="C:plasma membrane"/>
    <property type="evidence" value="ECO:0007669"/>
    <property type="project" value="UniProtKB-SubCell"/>
</dbReference>
<evidence type="ECO:0000256" key="2">
    <source>
        <dbReference type="ARBA" id="ARBA00022475"/>
    </source>
</evidence>
<feature type="transmembrane region" description="Helical" evidence="6">
    <location>
        <begin position="294"/>
        <end position="315"/>
    </location>
</feature>
<dbReference type="InterPro" id="IPR003838">
    <property type="entry name" value="ABC3_permease_C"/>
</dbReference>
<evidence type="ECO:0000256" key="5">
    <source>
        <dbReference type="ARBA" id="ARBA00023136"/>
    </source>
</evidence>
<dbReference type="PANTHER" id="PTHR30572">
    <property type="entry name" value="MEMBRANE COMPONENT OF TRANSPORTER-RELATED"/>
    <property type="match status" value="1"/>
</dbReference>
<keyword evidence="4 6" id="KW-1133">Transmembrane helix</keyword>
<dbReference type="Pfam" id="PF12704">
    <property type="entry name" value="MacB_PCD"/>
    <property type="match status" value="1"/>
</dbReference>
<feature type="transmembrane region" description="Helical" evidence="6">
    <location>
        <begin position="346"/>
        <end position="369"/>
    </location>
</feature>
<organism evidence="9 10">
    <name type="scientific">Pontibacter lucknowensis</name>
    <dbReference type="NCBI Taxonomy" id="1077936"/>
    <lineage>
        <taxon>Bacteria</taxon>
        <taxon>Pseudomonadati</taxon>
        <taxon>Bacteroidota</taxon>
        <taxon>Cytophagia</taxon>
        <taxon>Cytophagales</taxon>
        <taxon>Hymenobacteraceae</taxon>
        <taxon>Pontibacter</taxon>
    </lineage>
</organism>
<evidence type="ECO:0000256" key="4">
    <source>
        <dbReference type="ARBA" id="ARBA00022989"/>
    </source>
</evidence>
<evidence type="ECO:0000256" key="6">
    <source>
        <dbReference type="SAM" id="Phobius"/>
    </source>
</evidence>
<reference evidence="10" key="1">
    <citation type="submission" date="2017-01" db="EMBL/GenBank/DDBJ databases">
        <authorList>
            <person name="Varghese N."/>
            <person name="Submissions S."/>
        </authorList>
    </citation>
    <scope>NUCLEOTIDE SEQUENCE [LARGE SCALE GENOMIC DNA]</scope>
    <source>
        <strain evidence="10">DM9</strain>
    </source>
</reference>
<keyword evidence="5 6" id="KW-0472">Membrane</keyword>
<evidence type="ECO:0000259" key="7">
    <source>
        <dbReference type="Pfam" id="PF02687"/>
    </source>
</evidence>
<feature type="domain" description="ABC3 transporter permease C-terminal" evidence="7">
    <location>
        <begin position="683"/>
        <end position="785"/>
    </location>
</feature>
<gene>
    <name evidence="9" type="ORF">SAMN05421545_3297</name>
</gene>
<evidence type="ECO:0000313" key="9">
    <source>
        <dbReference type="EMBL" id="SIR35243.1"/>
    </source>
</evidence>
<dbReference type="InterPro" id="IPR050250">
    <property type="entry name" value="Macrolide_Exporter_MacB"/>
</dbReference>
<dbReference type="Pfam" id="PF02687">
    <property type="entry name" value="FtsX"/>
    <property type="match status" value="2"/>
</dbReference>
<evidence type="ECO:0000256" key="3">
    <source>
        <dbReference type="ARBA" id="ARBA00022692"/>
    </source>
</evidence>
<feature type="transmembrane region" description="Helical" evidence="6">
    <location>
        <begin position="682"/>
        <end position="703"/>
    </location>
</feature>
<dbReference type="AlphaFoldDB" id="A0A1N7A8D8"/>
<dbReference type="STRING" id="1077936.SAMN05421545_3297"/>
<evidence type="ECO:0000259" key="8">
    <source>
        <dbReference type="Pfam" id="PF12704"/>
    </source>
</evidence>
<dbReference type="PANTHER" id="PTHR30572:SF18">
    <property type="entry name" value="ABC-TYPE MACROLIDE FAMILY EXPORT SYSTEM PERMEASE COMPONENT 2"/>
    <property type="match status" value="1"/>
</dbReference>
<dbReference type="InterPro" id="IPR025857">
    <property type="entry name" value="MacB_PCD"/>
</dbReference>
<sequence>MLIGILRKEFDDLMTNSMLTNYLKMAYRNLLRHKGFSLINVSGLALGMTCSILILLWVKDELSFDRFHANVDQLYRVMGRQHYPGSDDLTTESGPGRLGPAMQQGLPEVQHAIRVTWDQENLFSYEEKAIKGKGYYADSTFFQVFSFPLLHGDAAQVLMQPKSVVISDSLARKLFGTTEVVGNMMKLNDIESYTVSGVMHTVPKNSSLQFDYIMPFVDYEAQHSWINEWGNYSIRTYVQLQPGVDVEAFNDKIKLFLKQGDKGTRDTDLFVQPLKDIRLYSDFRKGKTESGVIMYVRLFSVVAVFLLLIACINFMNLATARSAKRAKEVGVRKAIGASKGSLVRQFMIESVLIAFLALFIAANLTGMLVPAFNELTGKAVVFDLTDPELILLLVGVALFTGIVSGSYPAFFLSSFDPVVVLKGTVKLNDRVTLFRKGLVVFQFMLSALLIVCTLVVYLQLHFIRTKDIGLQRENVVLIPIEGQIRDRLEVIKQDMLKINGVSAVAASDQNPLWMGSNTGDVEWKGKESGADVLIDFMHVDYGLIEAMGMRLKEGRTFSKDFGADTANYVINEEAVRLMQMSEPVGQWLKLWGVEGRIIGVIENFQSRRMQVGAAPLIIKLDPDNVSYLYARVEPGNTSSALADIEGVLQKYNPAFPFEYHFLDDVFERIYKSEVIIAKLTNYFAGIAIVISCLGLFGLALFTAEQRKKEIGVRKVLGASVSGIVFMLSKDFLKLVLIANVIALPLSWYMMNSWLSDYAHRTELSWWIFASAFAATIIIAMFTLSFHAIKTAMADPIGSLRTE</sequence>
<keyword evidence="2" id="KW-1003">Cell membrane</keyword>
<name>A0A1N7A8D8_9BACT</name>